<dbReference type="PANTHER" id="PTHR37294:SF1">
    <property type="entry name" value="3'-5' EXORIBONUCLEASE YHAM"/>
    <property type="match status" value="1"/>
</dbReference>
<comment type="caution">
    <text evidence="4">The sequence shown here is derived from an EMBL/GenBank/DDBJ whole genome shotgun (WGS) entry which is preliminary data.</text>
</comment>
<dbReference type="NCBIfam" id="TIGR00277">
    <property type="entry name" value="HDIG"/>
    <property type="match status" value="1"/>
</dbReference>
<dbReference type="CDD" id="cd04492">
    <property type="entry name" value="YhaM_OBF_like"/>
    <property type="match status" value="1"/>
</dbReference>
<dbReference type="CDD" id="cd00077">
    <property type="entry name" value="HDc"/>
    <property type="match status" value="1"/>
</dbReference>
<dbReference type="SMART" id="SM00471">
    <property type="entry name" value="HDc"/>
    <property type="match status" value="1"/>
</dbReference>
<dbReference type="Proteomes" id="UP000885986">
    <property type="component" value="Unassembled WGS sequence"/>
</dbReference>
<dbReference type="AlphaFoldDB" id="A0A7C2TK64"/>
<protein>
    <submittedName>
        <fullName evidence="4">HD domain-containing protein</fullName>
    </submittedName>
</protein>
<name>A0A7C2TK64_9BACT</name>
<dbReference type="Pfam" id="PF01966">
    <property type="entry name" value="HD"/>
    <property type="match status" value="1"/>
</dbReference>
<keyword evidence="1" id="KW-0378">Hydrolase</keyword>
<dbReference type="EMBL" id="DSDS01000145">
    <property type="protein sequence ID" value="HET98325.1"/>
    <property type="molecule type" value="Genomic_DNA"/>
</dbReference>
<proteinExistence type="predicted"/>
<dbReference type="PROSITE" id="PS51831">
    <property type="entry name" value="HD"/>
    <property type="match status" value="1"/>
</dbReference>
<evidence type="ECO:0000256" key="1">
    <source>
        <dbReference type="ARBA" id="ARBA00022801"/>
    </source>
</evidence>
<dbReference type="InterPro" id="IPR003607">
    <property type="entry name" value="HD/PDEase_dom"/>
</dbReference>
<accession>A0A7C2TK64</accession>
<evidence type="ECO:0000256" key="2">
    <source>
        <dbReference type="SAM" id="MobiDB-lite"/>
    </source>
</evidence>
<dbReference type="InterPro" id="IPR006675">
    <property type="entry name" value="HDIG_dom"/>
</dbReference>
<reference evidence="4" key="1">
    <citation type="journal article" date="2020" name="mSystems">
        <title>Genome- and Community-Level Interaction Insights into Carbon Utilization and Element Cycling Functions of Hydrothermarchaeota in Hydrothermal Sediment.</title>
        <authorList>
            <person name="Zhou Z."/>
            <person name="Liu Y."/>
            <person name="Xu W."/>
            <person name="Pan J."/>
            <person name="Luo Z.H."/>
            <person name="Li M."/>
        </authorList>
    </citation>
    <scope>NUCLEOTIDE SEQUENCE [LARGE SCALE GENOMIC DNA]</scope>
    <source>
        <strain evidence="4">SpSt-1224</strain>
    </source>
</reference>
<sequence>MESAVDKGTMVAEIEEGSKVEGLFLVKEMNRGETKAGKPFLRLKVMDKSGEIGGPVWDDAEALAPLCRPGSYLRISGQGDSYQGSPQLRINRISPVDGAAIDPADFIPGGDIDLKQLAKELNSLIAEVGDPHLKRLLSAIFIEDRELRRRFTIAPAAKTMHHAYLGGLLEHSVALGRLALAVSRLYPAVDRDLLLAGALLHDLGKTEELTYDNYPFGYSNRGRLVGHLVIGAETVGVRAGQLPDFPAARLEQLQHLILSHHGRHEFGAPTLPMMQEAFILHFLDDLDAKLNYFARLGRQVQEPGYQWSEYQRNLERFLYLQGHPPEAPANPDAALPMEAEKDAGPEPPIRQKGLWG</sequence>
<evidence type="ECO:0000313" key="4">
    <source>
        <dbReference type="EMBL" id="HET98325.1"/>
    </source>
</evidence>
<evidence type="ECO:0000259" key="3">
    <source>
        <dbReference type="PROSITE" id="PS51831"/>
    </source>
</evidence>
<feature type="domain" description="HD" evidence="3">
    <location>
        <begin position="168"/>
        <end position="289"/>
    </location>
</feature>
<dbReference type="GO" id="GO:0031125">
    <property type="term" value="P:rRNA 3'-end processing"/>
    <property type="evidence" value="ECO:0007669"/>
    <property type="project" value="TreeGrafter"/>
</dbReference>
<dbReference type="SUPFAM" id="SSF109604">
    <property type="entry name" value="HD-domain/PDEase-like"/>
    <property type="match status" value="1"/>
</dbReference>
<dbReference type="GO" id="GO:0016787">
    <property type="term" value="F:hydrolase activity"/>
    <property type="evidence" value="ECO:0007669"/>
    <property type="project" value="UniProtKB-KW"/>
</dbReference>
<feature type="region of interest" description="Disordered" evidence="2">
    <location>
        <begin position="322"/>
        <end position="356"/>
    </location>
</feature>
<dbReference type="PANTHER" id="PTHR37294">
    <property type="entry name" value="3'-5' EXORIBONUCLEASE YHAM"/>
    <property type="match status" value="1"/>
</dbReference>
<dbReference type="InterPro" id="IPR006674">
    <property type="entry name" value="HD_domain"/>
</dbReference>
<dbReference type="Gene3D" id="1.10.3210.10">
    <property type="entry name" value="Hypothetical protein af1432"/>
    <property type="match status" value="1"/>
</dbReference>
<organism evidence="4">
    <name type="scientific">Desulfurivibrio alkaliphilus</name>
    <dbReference type="NCBI Taxonomy" id="427923"/>
    <lineage>
        <taxon>Bacteria</taxon>
        <taxon>Pseudomonadati</taxon>
        <taxon>Thermodesulfobacteriota</taxon>
        <taxon>Desulfobulbia</taxon>
        <taxon>Desulfobulbales</taxon>
        <taxon>Desulfobulbaceae</taxon>
        <taxon>Desulfurivibrio</taxon>
    </lineage>
</organism>
<gene>
    <name evidence="4" type="ORF">ENN98_06490</name>
</gene>
<dbReference type="InterPro" id="IPR050798">
    <property type="entry name" value="YhaM_exoribonuc/phosphodiest"/>
</dbReference>